<dbReference type="Pfam" id="PF23562">
    <property type="entry name" value="AMP-binding_C_3"/>
    <property type="match status" value="1"/>
</dbReference>
<keyword evidence="6" id="KW-1185">Reference proteome</keyword>
<dbReference type="Gene3D" id="3.30.300.30">
    <property type="match status" value="1"/>
</dbReference>
<dbReference type="PANTHER" id="PTHR43272:SF33">
    <property type="entry name" value="AMP-BINDING DOMAIN-CONTAINING PROTEIN-RELATED"/>
    <property type="match status" value="1"/>
</dbReference>
<dbReference type="Proteomes" id="UP000216446">
    <property type="component" value="Unassembled WGS sequence"/>
</dbReference>
<reference evidence="5 6" key="1">
    <citation type="submission" date="2016-11" db="EMBL/GenBank/DDBJ databases">
        <title>Study of marine rhodopsin-containing bacteria.</title>
        <authorList>
            <person name="Yoshizawa S."/>
            <person name="Kumagai Y."/>
            <person name="Kogure K."/>
        </authorList>
    </citation>
    <scope>NUCLEOTIDE SEQUENCE [LARGE SCALE GENOMIC DNA]</scope>
    <source>
        <strain evidence="5 6">SG-29</strain>
    </source>
</reference>
<dbReference type="GO" id="GO:0005524">
    <property type="term" value="F:ATP binding"/>
    <property type="evidence" value="ECO:0007669"/>
    <property type="project" value="UniProtKB-KW"/>
</dbReference>
<dbReference type="AlphaFoldDB" id="A0A259U250"/>
<dbReference type="InterPro" id="IPR042099">
    <property type="entry name" value="ANL_N_sf"/>
</dbReference>
<evidence type="ECO:0000313" key="5">
    <source>
        <dbReference type="EMBL" id="OZC03884.1"/>
    </source>
</evidence>
<evidence type="ECO:0000313" key="6">
    <source>
        <dbReference type="Proteomes" id="UP000216446"/>
    </source>
</evidence>
<dbReference type="OrthoDB" id="9803968at2"/>
<dbReference type="InterPro" id="IPR000873">
    <property type="entry name" value="AMP-dep_synth/lig_dom"/>
</dbReference>
<keyword evidence="1" id="KW-0547">Nucleotide-binding</keyword>
<comment type="catalytic activity">
    <reaction evidence="3">
        <text>a long-chain fatty acid + ATP + CoA = a long-chain fatty acyl-CoA + AMP + diphosphate</text>
        <dbReference type="Rhea" id="RHEA:15421"/>
        <dbReference type="ChEBI" id="CHEBI:30616"/>
        <dbReference type="ChEBI" id="CHEBI:33019"/>
        <dbReference type="ChEBI" id="CHEBI:57287"/>
        <dbReference type="ChEBI" id="CHEBI:57560"/>
        <dbReference type="ChEBI" id="CHEBI:83139"/>
        <dbReference type="ChEBI" id="CHEBI:456215"/>
        <dbReference type="EC" id="6.2.1.3"/>
    </reaction>
    <physiologicalReaction direction="left-to-right" evidence="3">
        <dbReference type="Rhea" id="RHEA:15422"/>
    </physiologicalReaction>
</comment>
<dbReference type="GO" id="GO:0016020">
    <property type="term" value="C:membrane"/>
    <property type="evidence" value="ECO:0007669"/>
    <property type="project" value="TreeGrafter"/>
</dbReference>
<sequence>MPLVVDFDTLPELFDNVTARYAGSDHAALRYKDKASKEWTDITHDALAEQVRAFAGFLHARGVRKGDRVALLSENRPEWAVTDLAVQSLGAVTVALYTTVPASQVAYILEDSGAKVLVVSTGLQLRKADKAHQESASLEVVVSMAEPRKVREALPLATWETAMEEGRAHLDASGEEIAEMGRSVTPENLAVLIYTSGTTGNPKGVELTHENLCSNAKAAHGALDIYEDDIHLSFLPLSHAFERTCGYTAMLGGGTTIAYAESIDSVSKNLPEVQPTILISVPRVFEKIYATIQKSVSDGSLLKRGIFAWAVDTGKAVADRQRRGKSPGVLLGPQYALAQKLVFSALHQKLGGRVRYAVSGGAALPREIGEFFEAAGLSLVEGYGLTETSPILAANPVEAPIYGTVGHVFPGVTVAIRDLQTGHIIGQLTGTEGDTPDLTTGAGEILAKGPNVMRGYWKRPDETAEVFDDEGWFKTGDVGRFEGGYLRITDRIKHMIVSRGGKNIYPGPIEEHFATNPLVEQILVIGEGRSYLTALVVPAEEPLATELKARGASGEEATREIYDGIFREYSKGAASHEKIRDFRFVDEEFSVENELLTPTMKPKRKAIEVRHAALVEEMYGDD</sequence>
<name>A0A259U250_9BACT</name>
<dbReference type="Gene3D" id="3.40.50.12780">
    <property type="entry name" value="N-terminal domain of ligase-like"/>
    <property type="match status" value="1"/>
</dbReference>
<comment type="caution">
    <text evidence="5">The sequence shown here is derived from an EMBL/GenBank/DDBJ whole genome shotgun (WGS) entry which is preliminary data.</text>
</comment>
<evidence type="ECO:0000256" key="3">
    <source>
        <dbReference type="ARBA" id="ARBA00024484"/>
    </source>
</evidence>
<accession>A0A259U250</accession>
<dbReference type="PANTHER" id="PTHR43272">
    <property type="entry name" value="LONG-CHAIN-FATTY-ACID--COA LIGASE"/>
    <property type="match status" value="1"/>
</dbReference>
<keyword evidence="2" id="KW-0067">ATP-binding</keyword>
<dbReference type="RefSeq" id="WP_094549745.1">
    <property type="nucleotide sequence ID" value="NZ_MQWB01000001.1"/>
</dbReference>
<organism evidence="5 6">
    <name type="scientific">Rubricoccus marinus</name>
    <dbReference type="NCBI Taxonomy" id="716817"/>
    <lineage>
        <taxon>Bacteria</taxon>
        <taxon>Pseudomonadati</taxon>
        <taxon>Rhodothermota</taxon>
        <taxon>Rhodothermia</taxon>
        <taxon>Rhodothermales</taxon>
        <taxon>Rubricoccaceae</taxon>
        <taxon>Rubricoccus</taxon>
    </lineage>
</organism>
<dbReference type="InterPro" id="IPR020845">
    <property type="entry name" value="AMP-binding_CS"/>
</dbReference>
<gene>
    <name evidence="5" type="ORF">BSZ36_13345</name>
</gene>
<dbReference type="InterPro" id="IPR045851">
    <property type="entry name" value="AMP-bd_C_sf"/>
</dbReference>
<dbReference type="PROSITE" id="PS00455">
    <property type="entry name" value="AMP_BINDING"/>
    <property type="match status" value="1"/>
</dbReference>
<evidence type="ECO:0000256" key="2">
    <source>
        <dbReference type="ARBA" id="ARBA00022840"/>
    </source>
</evidence>
<dbReference type="CDD" id="cd05907">
    <property type="entry name" value="VL_LC_FACS_like"/>
    <property type="match status" value="1"/>
</dbReference>
<dbReference type="GO" id="GO:0004467">
    <property type="term" value="F:long-chain fatty acid-CoA ligase activity"/>
    <property type="evidence" value="ECO:0007669"/>
    <property type="project" value="UniProtKB-EC"/>
</dbReference>
<dbReference type="Pfam" id="PF00501">
    <property type="entry name" value="AMP-binding"/>
    <property type="match status" value="1"/>
</dbReference>
<keyword evidence="5" id="KW-0436">Ligase</keyword>
<evidence type="ECO:0000256" key="1">
    <source>
        <dbReference type="ARBA" id="ARBA00022741"/>
    </source>
</evidence>
<dbReference type="EMBL" id="MQWB01000001">
    <property type="protein sequence ID" value="OZC03884.1"/>
    <property type="molecule type" value="Genomic_DNA"/>
</dbReference>
<dbReference type="InParanoid" id="A0A259U250"/>
<feature type="domain" description="AMP-dependent synthetase/ligase" evidence="4">
    <location>
        <begin position="25"/>
        <end position="457"/>
    </location>
</feature>
<evidence type="ECO:0000259" key="4">
    <source>
        <dbReference type="Pfam" id="PF00501"/>
    </source>
</evidence>
<dbReference type="SUPFAM" id="SSF56801">
    <property type="entry name" value="Acetyl-CoA synthetase-like"/>
    <property type="match status" value="1"/>
</dbReference>
<proteinExistence type="predicted"/>
<protein>
    <submittedName>
        <fullName evidence="5">Long-chain fatty acid--CoA ligase</fullName>
    </submittedName>
</protein>